<sequence length="939" mass="98143">MRSLQVILLCSLVLVHAQLIRHSPGVTLTPVSSLGVPAPYLISGTKTQTISATALTTRPIFSPTSVVGPSQDVSVILPATTAIAKRAAIAACLNTVELSCLNLAANCIDTVSFDTINDLWGIQSCVAAATCYGVGNLINSVECQTGSMTTNAAQASLDYANIYAPIVGSCAYATGGCHVARSPVTQQNYVDFYYGTLSNISTANYPSSNAVVIAYWQAIYTWAATGANVPYTNFNDWLHYSTYPTATATASTTTAPIATISYVEWNPNPYPPTTAISETFVFSKTTVVIPIPTTTVTVTIAGTTVVVASGGTPVGSPLPTAITISGAITPTWNDNIIPPTSGASVTFTAPPSYTSIVAAPASSSSPPKNITGPPGDRNKNGDDWWLLIFGLGGPIISGLLPLDVGILGGTTPIPIPPAVWTGPWNDPQPSQTSQSSSTSTTTSTTSSSSSCPTIPSSYTLPDDAENADWEDDGTDPDTRRRRSNTLTERASPRHIAVNGCSPSLQQSSASAVTLSAGLYLSIGTLAQGGTGTTLTQQQVNSKPPGGNNVNQEHVFELGYITQFFAATFAIPSSCDWIRTVWNFERADGLTTAVALVQAIDQTNNMVWVDKPLNQAKSNVVNGNKATAGDPPMNNNIVSITDFTTSAATIFQMEYFIRNIAALGPYFGSTANVFQATALAVQNILSEVTPSTPVNPSLPSLFNSWLRNLLSTYPNGCTSRATNTMAKWRAVMLGVSLQTGQPVPACHPMYTAPYTPGTFTWMNLIPPAPALPVCDTPGTHGGISLSTTSAGTPNYIAGNGAIADYTVTGSGNTNFFAMGRSGSLSGSHWIGSTIPSSYSACNGIYQLFEGTPTVGFVDANVALQCGSQTGNMANVNFEWVIGGQQVDCLLLNNNDGSSQFAIICGPTQAAANTCGVQILSASTNLPHATISVPTWTFRPS</sequence>
<evidence type="ECO:0000313" key="3">
    <source>
        <dbReference type="EMBL" id="KDR76862.1"/>
    </source>
</evidence>
<feature type="region of interest" description="Disordered" evidence="1">
    <location>
        <begin position="358"/>
        <end position="377"/>
    </location>
</feature>
<gene>
    <name evidence="3" type="ORF">GALMADRAFT_138903</name>
</gene>
<proteinExistence type="predicted"/>
<name>A0A067T3F5_GALM3</name>
<protein>
    <submittedName>
        <fullName evidence="3">Uncharacterized protein</fullName>
    </submittedName>
</protein>
<feature type="compositionally biased region" description="Low complexity" evidence="1">
    <location>
        <begin position="427"/>
        <end position="457"/>
    </location>
</feature>
<feature type="compositionally biased region" description="Low complexity" evidence="1">
    <location>
        <begin position="358"/>
        <end position="367"/>
    </location>
</feature>
<evidence type="ECO:0000313" key="4">
    <source>
        <dbReference type="Proteomes" id="UP000027222"/>
    </source>
</evidence>
<evidence type="ECO:0000256" key="2">
    <source>
        <dbReference type="SAM" id="SignalP"/>
    </source>
</evidence>
<reference evidence="4" key="1">
    <citation type="journal article" date="2014" name="Proc. Natl. Acad. Sci. U.S.A.">
        <title>Extensive sampling of basidiomycete genomes demonstrates inadequacy of the white-rot/brown-rot paradigm for wood decay fungi.</title>
        <authorList>
            <person name="Riley R."/>
            <person name="Salamov A.A."/>
            <person name="Brown D.W."/>
            <person name="Nagy L.G."/>
            <person name="Floudas D."/>
            <person name="Held B.W."/>
            <person name="Levasseur A."/>
            <person name="Lombard V."/>
            <person name="Morin E."/>
            <person name="Otillar R."/>
            <person name="Lindquist E.A."/>
            <person name="Sun H."/>
            <person name="LaButti K.M."/>
            <person name="Schmutz J."/>
            <person name="Jabbour D."/>
            <person name="Luo H."/>
            <person name="Baker S.E."/>
            <person name="Pisabarro A.G."/>
            <person name="Walton J.D."/>
            <person name="Blanchette R.A."/>
            <person name="Henrissat B."/>
            <person name="Martin F."/>
            <person name="Cullen D."/>
            <person name="Hibbett D.S."/>
            <person name="Grigoriev I.V."/>
        </authorList>
    </citation>
    <scope>NUCLEOTIDE SEQUENCE [LARGE SCALE GENOMIC DNA]</scope>
    <source>
        <strain evidence="4">CBS 339.88</strain>
    </source>
</reference>
<dbReference type="Proteomes" id="UP000027222">
    <property type="component" value="Unassembled WGS sequence"/>
</dbReference>
<dbReference type="HOGENOM" id="CLU_312392_0_0_1"/>
<dbReference type="OrthoDB" id="73875at2759"/>
<feature type="compositionally biased region" description="Acidic residues" evidence="1">
    <location>
        <begin position="462"/>
        <end position="475"/>
    </location>
</feature>
<keyword evidence="2" id="KW-0732">Signal</keyword>
<dbReference type="STRING" id="685588.A0A067T3F5"/>
<organism evidence="3 4">
    <name type="scientific">Galerina marginata (strain CBS 339.88)</name>
    <dbReference type="NCBI Taxonomy" id="685588"/>
    <lineage>
        <taxon>Eukaryota</taxon>
        <taxon>Fungi</taxon>
        <taxon>Dikarya</taxon>
        <taxon>Basidiomycota</taxon>
        <taxon>Agaricomycotina</taxon>
        <taxon>Agaricomycetes</taxon>
        <taxon>Agaricomycetidae</taxon>
        <taxon>Agaricales</taxon>
        <taxon>Agaricineae</taxon>
        <taxon>Strophariaceae</taxon>
        <taxon>Galerina</taxon>
    </lineage>
</organism>
<accession>A0A067T3F5</accession>
<feature type="region of interest" description="Disordered" evidence="1">
    <location>
        <begin position="418"/>
        <end position="502"/>
    </location>
</feature>
<dbReference type="AlphaFoldDB" id="A0A067T3F5"/>
<feature type="chain" id="PRO_5001648829" evidence="2">
    <location>
        <begin position="18"/>
        <end position="939"/>
    </location>
</feature>
<dbReference type="EMBL" id="KL142377">
    <property type="protein sequence ID" value="KDR76862.1"/>
    <property type="molecule type" value="Genomic_DNA"/>
</dbReference>
<evidence type="ECO:0000256" key="1">
    <source>
        <dbReference type="SAM" id="MobiDB-lite"/>
    </source>
</evidence>
<keyword evidence="4" id="KW-1185">Reference proteome</keyword>
<feature type="signal peptide" evidence="2">
    <location>
        <begin position="1"/>
        <end position="17"/>
    </location>
</feature>